<reference evidence="2 3" key="1">
    <citation type="submission" date="2023-08" db="EMBL/GenBank/DDBJ databases">
        <title>Rhodoferax potami sp. nov. and Rhodoferax mekongensis sp. nov., isolated from the Mekong River in Thailand.</title>
        <authorList>
            <person name="Kitikhun S."/>
            <person name="Charoenyingcharoen P."/>
            <person name="Siriarchawattana P."/>
            <person name="Likhitrattanapisal S."/>
            <person name="Nilsakha T."/>
            <person name="Chanpet A."/>
            <person name="Rattanawaree P."/>
            <person name="Ingsriswang S."/>
        </authorList>
    </citation>
    <scope>NUCLEOTIDE SEQUENCE [LARGE SCALE GENOMIC DNA]</scope>
    <source>
        <strain evidence="2 3">TBRC 17660</strain>
    </source>
</reference>
<dbReference type="InterPro" id="IPR004386">
    <property type="entry name" value="Toxin_YafQ-like"/>
</dbReference>
<dbReference type="SUPFAM" id="SSF143011">
    <property type="entry name" value="RelE-like"/>
    <property type="match status" value="1"/>
</dbReference>
<gene>
    <name evidence="2" type="ORF">RAE19_09795</name>
</gene>
<dbReference type="InterPro" id="IPR035093">
    <property type="entry name" value="RelE/ParE_toxin_dom_sf"/>
</dbReference>
<dbReference type="InterPro" id="IPR007712">
    <property type="entry name" value="RelE/ParE_toxin"/>
</dbReference>
<dbReference type="EMBL" id="JAVBIK010000001">
    <property type="protein sequence ID" value="MDT7519000.1"/>
    <property type="molecule type" value="Genomic_DNA"/>
</dbReference>
<dbReference type="PANTHER" id="PTHR40588">
    <property type="entry name" value="MRNA INTERFERASE TOXIN YAFQ"/>
    <property type="match status" value="1"/>
</dbReference>
<dbReference type="Gene3D" id="3.30.2310.20">
    <property type="entry name" value="RelE-like"/>
    <property type="match status" value="1"/>
</dbReference>
<proteinExistence type="predicted"/>
<organism evidence="2 3">
    <name type="scientific">Rhodoferax potami</name>
    <dbReference type="NCBI Taxonomy" id="3068338"/>
    <lineage>
        <taxon>Bacteria</taxon>
        <taxon>Pseudomonadati</taxon>
        <taxon>Pseudomonadota</taxon>
        <taxon>Betaproteobacteria</taxon>
        <taxon>Burkholderiales</taxon>
        <taxon>Comamonadaceae</taxon>
        <taxon>Rhodoferax</taxon>
    </lineage>
</organism>
<name>A0ABU3KMK5_9BURK</name>
<dbReference type="PANTHER" id="PTHR40588:SF1">
    <property type="entry name" value="MRNA INTERFERASE TOXIN YAFQ"/>
    <property type="match status" value="1"/>
</dbReference>
<sequence length="107" mass="12252">MVSTNKPAKAKRAPLPRKADYTRQFGKDWEKLTHSGKQDMRRLKDVMLLLIANEGALPAEWLDHELIGEWADHRECHAKGDLLLIYKLEADSVIFVRAGTHSELFGR</sequence>
<dbReference type="RefSeq" id="WP_313874710.1">
    <property type="nucleotide sequence ID" value="NZ_JAVBIK010000001.1"/>
</dbReference>
<evidence type="ECO:0000313" key="2">
    <source>
        <dbReference type="EMBL" id="MDT7519000.1"/>
    </source>
</evidence>
<protein>
    <submittedName>
        <fullName evidence="2">Type II toxin-antitoxin system YafQ family toxin</fullName>
    </submittedName>
</protein>
<keyword evidence="1" id="KW-1277">Toxin-antitoxin system</keyword>
<dbReference type="PIRSF" id="PIRSF006156">
    <property type="entry name" value="YafQ"/>
    <property type="match status" value="1"/>
</dbReference>
<evidence type="ECO:0000313" key="3">
    <source>
        <dbReference type="Proteomes" id="UP001321700"/>
    </source>
</evidence>
<dbReference type="Proteomes" id="UP001321700">
    <property type="component" value="Unassembled WGS sequence"/>
</dbReference>
<accession>A0ABU3KMK5</accession>
<dbReference type="NCBIfam" id="TIGR02385">
    <property type="entry name" value="RelE_StbE"/>
    <property type="match status" value="1"/>
</dbReference>
<dbReference type="Pfam" id="PF15738">
    <property type="entry name" value="YafQ_toxin"/>
    <property type="match status" value="1"/>
</dbReference>
<evidence type="ECO:0000256" key="1">
    <source>
        <dbReference type="ARBA" id="ARBA00022649"/>
    </source>
</evidence>
<keyword evidence="3" id="KW-1185">Reference proteome</keyword>
<comment type="caution">
    <text evidence="2">The sequence shown here is derived from an EMBL/GenBank/DDBJ whole genome shotgun (WGS) entry which is preliminary data.</text>
</comment>